<reference evidence="1 2" key="1">
    <citation type="submission" date="2020-08" db="EMBL/GenBank/DDBJ databases">
        <title>Genome sequence of Pedobacter roseus KACC 11594T.</title>
        <authorList>
            <person name="Hyun D.-W."/>
            <person name="Bae J.-W."/>
        </authorList>
    </citation>
    <scope>NUCLEOTIDE SEQUENCE [LARGE SCALE GENOMIC DNA]</scope>
    <source>
        <strain evidence="1 2">KACC 11594</strain>
    </source>
</reference>
<accession>A0A7G9QDT1</accession>
<proteinExistence type="predicted"/>
<protein>
    <submittedName>
        <fullName evidence="1">Uncharacterized protein</fullName>
    </submittedName>
</protein>
<dbReference type="AlphaFoldDB" id="A0A7G9QDT1"/>
<name>A0A7G9QDT1_9SPHI</name>
<evidence type="ECO:0000313" key="2">
    <source>
        <dbReference type="Proteomes" id="UP000515806"/>
    </source>
</evidence>
<dbReference type="Proteomes" id="UP000515806">
    <property type="component" value="Chromosome"/>
</dbReference>
<organism evidence="1 2">
    <name type="scientific">Pedobacter roseus</name>
    <dbReference type="NCBI Taxonomy" id="336820"/>
    <lineage>
        <taxon>Bacteria</taxon>
        <taxon>Pseudomonadati</taxon>
        <taxon>Bacteroidota</taxon>
        <taxon>Sphingobacteriia</taxon>
        <taxon>Sphingobacteriales</taxon>
        <taxon>Sphingobacteriaceae</taxon>
        <taxon>Pedobacter</taxon>
    </lineage>
</organism>
<sequence>MLKFQKLIDRSYFRVDDPDHPFAYSGPDILLSDAGQLTGLFIPTPEEQNSSNKLLLRLMNAKIAYPATTVMTLVLEPDTKLEYKGQFDRDFFDLVVEPGDLKKLKSILRETKPSHSLKEFKHTQKQLYVRQSNVQINNLNYIAKVEFSQKRVTPFAEEERLSYYNYLEQKTEKVRSNIYYFEESLVGFKKLTTRPDLVELAPYYDFVLRSELYMQDKIPVFKERFMPKCLSLNELPTSKSDPSKPMRLASLFGWLIGNINTRRELQFRLGIYE</sequence>
<dbReference type="KEGG" id="proe:H9L23_20730"/>
<gene>
    <name evidence="1" type="ORF">H9L23_20730</name>
</gene>
<dbReference type="RefSeq" id="WP_187592112.1">
    <property type="nucleotide sequence ID" value="NZ_CP060723.1"/>
</dbReference>
<evidence type="ECO:0000313" key="1">
    <source>
        <dbReference type="EMBL" id="QNN41506.1"/>
    </source>
</evidence>
<keyword evidence="2" id="KW-1185">Reference proteome</keyword>
<dbReference type="EMBL" id="CP060723">
    <property type="protein sequence ID" value="QNN41506.1"/>
    <property type="molecule type" value="Genomic_DNA"/>
</dbReference>